<reference evidence="1" key="1">
    <citation type="submission" date="2020-02" db="EMBL/GenBank/DDBJ databases">
        <authorList>
            <person name="Meier V. D."/>
        </authorList>
    </citation>
    <scope>NUCLEOTIDE SEQUENCE</scope>
    <source>
        <strain evidence="1">AVDCRST_MAG01</strain>
    </source>
</reference>
<organism evidence="1">
    <name type="scientific">uncultured Rubrobacteraceae bacterium</name>
    <dbReference type="NCBI Taxonomy" id="349277"/>
    <lineage>
        <taxon>Bacteria</taxon>
        <taxon>Bacillati</taxon>
        <taxon>Actinomycetota</taxon>
        <taxon>Rubrobacteria</taxon>
        <taxon>Rubrobacterales</taxon>
        <taxon>Rubrobacteraceae</taxon>
        <taxon>environmental samples</taxon>
    </lineage>
</organism>
<dbReference type="EMBL" id="CADCUW010000211">
    <property type="protein sequence ID" value="CAA9408421.1"/>
    <property type="molecule type" value="Genomic_DNA"/>
</dbReference>
<dbReference type="AlphaFoldDB" id="A0A6J4P7F2"/>
<gene>
    <name evidence="1" type="ORF">AVDCRST_MAG01-01-1463</name>
</gene>
<proteinExistence type="predicted"/>
<evidence type="ECO:0000313" key="1">
    <source>
        <dbReference type="EMBL" id="CAA9408421.1"/>
    </source>
</evidence>
<accession>A0A6J4P7F2</accession>
<protein>
    <submittedName>
        <fullName evidence="1">Uncharacterized protein</fullName>
    </submittedName>
</protein>
<sequence length="49" mass="5252">MQVFLDAPQDFEHVCVISRTLEALGVRRCYVTTRTGSSGPTTARVGPAG</sequence>
<name>A0A6J4P7F2_9ACTN</name>